<feature type="binding site" evidence="12">
    <location>
        <begin position="236"/>
        <end position="239"/>
    </location>
    <ligand>
        <name>substrate</name>
    </ligand>
</feature>
<dbReference type="EMBL" id="KB096590">
    <property type="protein sequence ID" value="ESO03549.1"/>
    <property type="molecule type" value="Genomic_DNA"/>
</dbReference>
<evidence type="ECO:0000256" key="12">
    <source>
        <dbReference type="PIRSR" id="PIRSR600246-2"/>
    </source>
</evidence>
<accession>T1G3U3</accession>
<dbReference type="Pfam" id="PF01112">
    <property type="entry name" value="Asparaginase_2"/>
    <property type="match status" value="1"/>
</dbReference>
<dbReference type="EC" id="3.5.1.26" evidence="7"/>
<dbReference type="Proteomes" id="UP000015101">
    <property type="component" value="Unassembled WGS sequence"/>
</dbReference>
<evidence type="ECO:0000256" key="10">
    <source>
        <dbReference type="ARBA" id="ARBA00080645"/>
    </source>
</evidence>
<dbReference type="GO" id="GO:0005737">
    <property type="term" value="C:cytoplasm"/>
    <property type="evidence" value="ECO:0000318"/>
    <property type="project" value="GO_Central"/>
</dbReference>
<keyword evidence="4" id="KW-0068">Autocatalytic cleavage</keyword>
<dbReference type="FunFam" id="3.60.20.30:FF:000003">
    <property type="entry name" value="N(4)-(Beta-N-acetylglucosaminyl)-L-asparaginase isoform X1"/>
    <property type="match status" value="1"/>
</dbReference>
<evidence type="ECO:0000256" key="11">
    <source>
        <dbReference type="PIRSR" id="PIRSR600246-1"/>
    </source>
</evidence>
<evidence type="ECO:0000256" key="2">
    <source>
        <dbReference type="ARBA" id="ARBA00022670"/>
    </source>
</evidence>
<keyword evidence="16" id="KW-1185">Reference proteome</keyword>
<dbReference type="RefSeq" id="XP_009018106.1">
    <property type="nucleotide sequence ID" value="XM_009019858.1"/>
</dbReference>
<dbReference type="InParanoid" id="T1G3U3"/>
<dbReference type="FunCoup" id="T1G3U3">
    <property type="interactions" value="209"/>
</dbReference>
<evidence type="ECO:0000256" key="5">
    <source>
        <dbReference type="ARBA" id="ARBA00050421"/>
    </source>
</evidence>
<name>T1G3U3_HELRO</name>
<protein>
    <recommendedName>
        <fullName evidence="7">N(4)-(beta-N-acetylglucosaminyl)-L-asparaginase</fullName>
        <ecNumber evidence="7">3.5.1.26</ecNumber>
    </recommendedName>
    <alternativeName>
        <fullName evidence="9">Aspartylglucosaminidase</fullName>
    </alternativeName>
    <alternativeName>
        <fullName evidence="8">Glycosylasparaginase</fullName>
    </alternativeName>
    <alternativeName>
        <fullName evidence="10">N4-(N-acetyl-beta-glucosaminyl)-L-asparagine amidase</fullName>
    </alternativeName>
</protein>
<evidence type="ECO:0000313" key="15">
    <source>
        <dbReference type="EnsemblMetazoa" id="HelroP79843"/>
    </source>
</evidence>
<dbReference type="GO" id="GO:0005764">
    <property type="term" value="C:lysosome"/>
    <property type="evidence" value="ECO:0000318"/>
    <property type="project" value="GO_Central"/>
</dbReference>
<evidence type="ECO:0000313" key="14">
    <source>
        <dbReference type="EMBL" id="ESO03549.1"/>
    </source>
</evidence>
<dbReference type="InterPro" id="IPR029055">
    <property type="entry name" value="Ntn_hydrolases_N"/>
</dbReference>
<evidence type="ECO:0000256" key="6">
    <source>
        <dbReference type="ARBA" id="ARBA00053295"/>
    </source>
</evidence>
<feature type="binding site" evidence="12">
    <location>
        <begin position="259"/>
        <end position="262"/>
    </location>
    <ligand>
        <name>substrate</name>
    </ligand>
</feature>
<evidence type="ECO:0000256" key="1">
    <source>
        <dbReference type="ARBA" id="ARBA00010872"/>
    </source>
</evidence>
<dbReference type="EMBL" id="AMQM01004492">
    <property type="status" value="NOT_ANNOTATED_CDS"/>
    <property type="molecule type" value="Genomic_DNA"/>
</dbReference>
<dbReference type="GO" id="GO:0003948">
    <property type="term" value="F:N4-(beta-N-acetylglucosaminyl)-L-asparaginase activity"/>
    <property type="evidence" value="ECO:0000318"/>
    <property type="project" value="GO_Central"/>
</dbReference>
<comment type="function">
    <text evidence="6">Cleaves the GlcNAc-Asn bond which joins oligosaccharides to the peptide of asparagine-linked glycoproteins.</text>
</comment>
<dbReference type="GeneID" id="20215741"/>
<proteinExistence type="inferred from homology"/>
<dbReference type="GO" id="GO:0008233">
    <property type="term" value="F:peptidase activity"/>
    <property type="evidence" value="ECO:0007669"/>
    <property type="project" value="UniProtKB-KW"/>
</dbReference>
<dbReference type="CTD" id="20215741"/>
<reference evidence="16" key="1">
    <citation type="submission" date="2012-12" db="EMBL/GenBank/DDBJ databases">
        <authorList>
            <person name="Hellsten U."/>
            <person name="Grimwood J."/>
            <person name="Chapman J.A."/>
            <person name="Shapiro H."/>
            <person name="Aerts A."/>
            <person name="Otillar R.P."/>
            <person name="Terry A.Y."/>
            <person name="Boore J.L."/>
            <person name="Simakov O."/>
            <person name="Marletaz F."/>
            <person name="Cho S.-J."/>
            <person name="Edsinger-Gonzales E."/>
            <person name="Havlak P."/>
            <person name="Kuo D.-H."/>
            <person name="Larsson T."/>
            <person name="Lv J."/>
            <person name="Arendt D."/>
            <person name="Savage R."/>
            <person name="Osoegawa K."/>
            <person name="de Jong P."/>
            <person name="Lindberg D.R."/>
            <person name="Seaver E.C."/>
            <person name="Weisblat D.A."/>
            <person name="Putnam N.H."/>
            <person name="Grigoriev I.V."/>
            <person name="Rokhsar D.S."/>
        </authorList>
    </citation>
    <scope>NUCLEOTIDE SEQUENCE</scope>
</reference>
<evidence type="ECO:0000256" key="3">
    <source>
        <dbReference type="ARBA" id="ARBA00022801"/>
    </source>
</evidence>
<feature type="active site" description="Nucleophile" evidence="11">
    <location>
        <position position="208"/>
    </location>
</feature>
<comment type="similarity">
    <text evidence="1">Belongs to the Ntn-hydrolase family.</text>
</comment>
<dbReference type="PANTHER" id="PTHR10188:SF6">
    <property type="entry name" value="N(4)-(BETA-N-ACETYLGLUCOSAMINYL)-L-ASPARAGINASE"/>
    <property type="match status" value="1"/>
</dbReference>
<evidence type="ECO:0000313" key="16">
    <source>
        <dbReference type="Proteomes" id="UP000015101"/>
    </source>
</evidence>
<evidence type="ECO:0000256" key="9">
    <source>
        <dbReference type="ARBA" id="ARBA00079301"/>
    </source>
</evidence>
<dbReference type="eggNOG" id="KOG1593">
    <property type="taxonomic scope" value="Eukaryota"/>
</dbReference>
<evidence type="ECO:0000256" key="7">
    <source>
        <dbReference type="ARBA" id="ARBA00066729"/>
    </source>
</evidence>
<evidence type="ECO:0000256" key="8">
    <source>
        <dbReference type="ARBA" id="ARBA00078726"/>
    </source>
</evidence>
<sequence length="349" mass="37609">MSRSVLSGDSLFFRPHETKNIPLVISTWNFDQATKAAWEFLTKLGKSSVDAVVAGCSKCEIDRCDGSVGEGGSPDENGESTLDALVMDGTTMDVGAVGNLRGIREASSVARDVLLRTEHSLLVGSLASDFAVKMGYKFRNLSSNESINMWQMWKKNNCQPNFWQNVTPDSKKFCGPYRPIDVNHDNINKNCDSSNDDNIVFDSTNHDTVSIVAIDFNGSVAVGTSSNGAKYKIPGRVGDSPIVGSGGYADSEVGGAGATGDGDVMMRFSPSFHAVELMRNGMDPISATELVIGRIRRHYPMFSGAVIAANVNGEFGRAACNGWSSFPFTVMKPGFDDVRTFHVVCPSNK</sequence>
<dbReference type="OMA" id="LNTWPFQ"/>
<dbReference type="STRING" id="6412.T1G3U3"/>
<reference evidence="14 16" key="2">
    <citation type="journal article" date="2013" name="Nature">
        <title>Insights into bilaterian evolution from three spiralian genomes.</title>
        <authorList>
            <person name="Simakov O."/>
            <person name="Marletaz F."/>
            <person name="Cho S.J."/>
            <person name="Edsinger-Gonzales E."/>
            <person name="Havlak P."/>
            <person name="Hellsten U."/>
            <person name="Kuo D.H."/>
            <person name="Larsson T."/>
            <person name="Lv J."/>
            <person name="Arendt D."/>
            <person name="Savage R."/>
            <person name="Osoegawa K."/>
            <person name="de Jong P."/>
            <person name="Grimwood J."/>
            <person name="Chapman J.A."/>
            <person name="Shapiro H."/>
            <person name="Aerts A."/>
            <person name="Otillar R.P."/>
            <person name="Terry A.Y."/>
            <person name="Boore J.L."/>
            <person name="Grigoriev I.V."/>
            <person name="Lindberg D.R."/>
            <person name="Seaver E.C."/>
            <person name="Weisblat D.A."/>
            <person name="Putnam N.H."/>
            <person name="Rokhsar D.S."/>
        </authorList>
    </citation>
    <scope>NUCLEOTIDE SEQUENCE</scope>
</reference>
<gene>
    <name evidence="15" type="primary">20215741</name>
    <name evidence="14" type="ORF">HELRODRAFT_79843</name>
</gene>
<keyword evidence="2" id="KW-0645">Protease</keyword>
<evidence type="ECO:0000256" key="13">
    <source>
        <dbReference type="PIRSR" id="PIRSR600246-3"/>
    </source>
</evidence>
<dbReference type="CDD" id="cd04513">
    <property type="entry name" value="Glycosylasparaginase"/>
    <property type="match status" value="1"/>
</dbReference>
<dbReference type="HOGENOM" id="CLU_021603_0_0_1"/>
<organism evidence="15 16">
    <name type="scientific">Helobdella robusta</name>
    <name type="common">Californian leech</name>
    <dbReference type="NCBI Taxonomy" id="6412"/>
    <lineage>
        <taxon>Eukaryota</taxon>
        <taxon>Metazoa</taxon>
        <taxon>Spiralia</taxon>
        <taxon>Lophotrochozoa</taxon>
        <taxon>Annelida</taxon>
        <taxon>Clitellata</taxon>
        <taxon>Hirudinea</taxon>
        <taxon>Rhynchobdellida</taxon>
        <taxon>Glossiphoniidae</taxon>
        <taxon>Helobdella</taxon>
    </lineage>
</organism>
<reference evidence="15" key="3">
    <citation type="submission" date="2015-06" db="UniProtKB">
        <authorList>
            <consortium name="EnsemblMetazoa"/>
        </authorList>
    </citation>
    <scope>IDENTIFICATION</scope>
</reference>
<dbReference type="InterPro" id="IPR000246">
    <property type="entry name" value="Peptidase_T2"/>
</dbReference>
<evidence type="ECO:0000256" key="4">
    <source>
        <dbReference type="ARBA" id="ARBA00022813"/>
    </source>
</evidence>
<dbReference type="EnsemblMetazoa" id="HelroT79843">
    <property type="protein sequence ID" value="HelroP79843"/>
    <property type="gene ID" value="HelroG79843"/>
</dbReference>
<dbReference type="PANTHER" id="PTHR10188">
    <property type="entry name" value="L-ASPARAGINASE"/>
    <property type="match status" value="1"/>
</dbReference>
<dbReference type="OrthoDB" id="188713at2759"/>
<dbReference type="GO" id="GO:0006508">
    <property type="term" value="P:proteolysis"/>
    <property type="evidence" value="ECO:0007669"/>
    <property type="project" value="UniProtKB-KW"/>
</dbReference>
<dbReference type="KEGG" id="hro:HELRODRAFT_79843"/>
<dbReference type="SUPFAM" id="SSF56235">
    <property type="entry name" value="N-terminal nucleophile aminohydrolases (Ntn hydrolases)"/>
    <property type="match status" value="1"/>
</dbReference>
<dbReference type="Gene3D" id="3.60.20.30">
    <property type="entry name" value="(Glycosyl)asparaginase"/>
    <property type="match status" value="1"/>
</dbReference>
<dbReference type="AlphaFoldDB" id="T1G3U3"/>
<keyword evidence="3" id="KW-0378">Hydrolase</keyword>
<feature type="site" description="Cleavage; by autolysis" evidence="13">
    <location>
        <begin position="207"/>
        <end position="208"/>
    </location>
</feature>
<comment type="catalytic activity">
    <reaction evidence="5">
        <text>N(4)-(beta-N-acetyl-D-glucosaminyl)-L-asparagine + H2O = N-acetyl-beta-D-glucosaminylamine + L-aspartate + H(+)</text>
        <dbReference type="Rhea" id="RHEA:11544"/>
        <dbReference type="ChEBI" id="CHEBI:15377"/>
        <dbReference type="ChEBI" id="CHEBI:15378"/>
        <dbReference type="ChEBI" id="CHEBI:15947"/>
        <dbReference type="ChEBI" id="CHEBI:29991"/>
        <dbReference type="ChEBI" id="CHEBI:58080"/>
        <dbReference type="EC" id="3.5.1.26"/>
    </reaction>
</comment>